<evidence type="ECO:0000256" key="2">
    <source>
        <dbReference type="ARBA" id="ARBA00022737"/>
    </source>
</evidence>
<feature type="domain" description="Calx-beta" evidence="10">
    <location>
        <begin position="4"/>
        <end position="86"/>
    </location>
</feature>
<dbReference type="InterPro" id="IPR027390">
    <property type="entry name" value="Endoglucanase_F_dom3"/>
</dbReference>
<dbReference type="PANTHER" id="PTHR11878:SF65">
    <property type="entry name" value="NA_CA-EXCHANGE PROTEIN, ISOFORM G"/>
    <property type="match status" value="1"/>
</dbReference>
<keyword evidence="8" id="KW-0326">Glycosidase</keyword>
<keyword evidence="7" id="KW-0119">Carbohydrate metabolism</keyword>
<dbReference type="Proteomes" id="UP000267934">
    <property type="component" value="Segment"/>
</dbReference>
<evidence type="ECO:0000256" key="5">
    <source>
        <dbReference type="ARBA" id="ARBA00023001"/>
    </source>
</evidence>
<dbReference type="GeneID" id="55819060"/>
<dbReference type="PRINTS" id="PR00844">
    <property type="entry name" value="GLHYDRLASE48"/>
</dbReference>
<dbReference type="PANTHER" id="PTHR11878">
    <property type="entry name" value="SODIUM/CALCIUM EXCHANGER"/>
    <property type="match status" value="1"/>
</dbReference>
<dbReference type="GO" id="GO:0008810">
    <property type="term" value="F:cellulase activity"/>
    <property type="evidence" value="ECO:0007669"/>
    <property type="project" value="InterPro"/>
</dbReference>
<dbReference type="EMBL" id="MH160392">
    <property type="protein sequence ID" value="AWN06196.1"/>
    <property type="molecule type" value="Genomic_DNA"/>
</dbReference>
<dbReference type="SMR" id="A0A3G1QTI1"/>
<dbReference type="InterPro" id="IPR008928">
    <property type="entry name" value="6-hairpin_glycosidase_sf"/>
</dbReference>
<name>A0A3G1QTI1_9CAUD</name>
<evidence type="ECO:0000256" key="1">
    <source>
        <dbReference type="ARBA" id="ARBA00022729"/>
    </source>
</evidence>
<proteinExistence type="predicted"/>
<dbReference type="InterPro" id="IPR012341">
    <property type="entry name" value="6hp_glycosidase-like_sf"/>
</dbReference>
<keyword evidence="3 11" id="KW-0378">Hydrolase</keyword>
<evidence type="ECO:0000313" key="12">
    <source>
        <dbReference type="Proteomes" id="UP000267934"/>
    </source>
</evidence>
<dbReference type="InterPro" id="IPR003644">
    <property type="entry name" value="Calx_beta"/>
</dbReference>
<dbReference type="InterPro" id="IPR038081">
    <property type="entry name" value="CalX-like_sf"/>
</dbReference>
<dbReference type="InterPro" id="IPR023309">
    <property type="entry name" value="Endo-1-4-beta-glucanase_dom2"/>
</dbReference>
<reference evidence="11 12" key="1">
    <citation type="journal article" date="2018" name="Plant Pathol. J.">
        <title>Characterization of the Lytic Bacteriophage phiEaP-8 Effective against Both Erwinia amylovora and Erwinia pyrifoliae Causing Severe Diseases in Apple and Pear.</title>
        <authorList>
            <person name="Park J."/>
            <person name="Lee G.M."/>
            <person name="Kim D."/>
            <person name="Park D.H."/>
            <person name="Oh C.S."/>
        </authorList>
    </citation>
    <scope>NUCLEOTIDE SEQUENCE [LARGE SCALE GENOMIC DNA]</scope>
</reference>
<dbReference type="Pfam" id="PF02011">
    <property type="entry name" value="Glyco_hydro_48"/>
    <property type="match status" value="2"/>
</dbReference>
<dbReference type="InterPro" id="IPR051171">
    <property type="entry name" value="CaCA"/>
</dbReference>
<evidence type="ECO:0000256" key="3">
    <source>
        <dbReference type="ARBA" id="ARBA00022801"/>
    </source>
</evidence>
<evidence type="ECO:0000313" key="11">
    <source>
        <dbReference type="EMBL" id="AWN06196.1"/>
    </source>
</evidence>
<dbReference type="GO" id="GO:0007154">
    <property type="term" value="P:cell communication"/>
    <property type="evidence" value="ECO:0007669"/>
    <property type="project" value="InterPro"/>
</dbReference>
<dbReference type="Gene3D" id="1.50.10.10">
    <property type="match status" value="1"/>
</dbReference>
<keyword evidence="5" id="KW-0136">Cellulose degradation</keyword>
<dbReference type="RefSeq" id="YP_009889560.1">
    <property type="nucleotide sequence ID" value="NC_049510.1"/>
</dbReference>
<accession>A0A3G1QTI1</accession>
<dbReference type="GO" id="GO:0030001">
    <property type="term" value="P:metal ion transport"/>
    <property type="evidence" value="ECO:0007669"/>
    <property type="project" value="TreeGrafter"/>
</dbReference>
<organism evidence="11 12">
    <name type="scientific">Erwinia phage phiEaP8</name>
    <dbReference type="NCBI Taxonomy" id="2178928"/>
    <lineage>
        <taxon>Viruses</taxon>
        <taxon>Duplodnaviria</taxon>
        <taxon>Heunggongvirae</taxon>
        <taxon>Uroviricota</taxon>
        <taxon>Caudoviricetes</taxon>
        <taxon>Schitoviridae</taxon>
        <taxon>Erskinevirinae</taxon>
        <taxon>Yonginvirus</taxon>
        <taxon>Yonginvirus EaP8</taxon>
    </lineage>
</organism>
<keyword evidence="1" id="KW-0732">Signal</keyword>
<dbReference type="GO" id="GO:0030245">
    <property type="term" value="P:cellulose catabolic process"/>
    <property type="evidence" value="ECO:0007669"/>
    <property type="project" value="UniProtKB-KW"/>
</dbReference>
<evidence type="ECO:0000256" key="7">
    <source>
        <dbReference type="ARBA" id="ARBA00023277"/>
    </source>
</evidence>
<dbReference type="Gene3D" id="4.10.870.10">
    <property type="entry name" value="Endo-1,4-beta-glucanase f. Domain 3"/>
    <property type="match status" value="1"/>
</dbReference>
<evidence type="ECO:0000256" key="6">
    <source>
        <dbReference type="ARBA" id="ARBA00023065"/>
    </source>
</evidence>
<dbReference type="SUPFAM" id="SSF48208">
    <property type="entry name" value="Six-hairpin glycosidases"/>
    <property type="match status" value="1"/>
</dbReference>
<keyword evidence="4" id="KW-0106">Calcium</keyword>
<evidence type="ECO:0000256" key="4">
    <source>
        <dbReference type="ARBA" id="ARBA00022837"/>
    </source>
</evidence>
<protein>
    <submittedName>
        <fullName evidence="11">Putative glycoside hydrolase</fullName>
    </submittedName>
</protein>
<dbReference type="SUPFAM" id="SSF141072">
    <property type="entry name" value="CalX-like"/>
    <property type="match status" value="1"/>
</dbReference>
<dbReference type="Gene3D" id="2.170.160.10">
    <property type="entry name" value="Endo-1,4-beta-glucanase f. Domain 2"/>
    <property type="match status" value="1"/>
</dbReference>
<keyword evidence="6" id="KW-0813">Transport</keyword>
<dbReference type="InterPro" id="IPR000556">
    <property type="entry name" value="Glyco_hydro_48F"/>
</dbReference>
<dbReference type="GO" id="GO:0016020">
    <property type="term" value="C:membrane"/>
    <property type="evidence" value="ECO:0007669"/>
    <property type="project" value="InterPro"/>
</dbReference>
<evidence type="ECO:0000256" key="9">
    <source>
        <dbReference type="ARBA" id="ARBA00023326"/>
    </source>
</evidence>
<sequence>MRQARFTVTLSQASTDTVTVDWKTVDGSAVSPSDYTAANGTLTFKPGETTKDILVAVRDYVEGSTDEGFTVELSNASNANLDTKTAGSAVIPGDPAALPSYLDRFNTVYEAVHKTDNGYFGPPSGNAARTVPYHCIETLICEAPDWGHQTVSETASFYVGLEAWHGLLNNKWDGYNLAWSVIDQVYVPKTTNQPTKVYKPAKPADYTPEGDTPSAYPTLGDSTAAVGIDPLADELESTYGNKSVYLMHWIIDVDGAYGFHNGDGSKFNVFINTYQRGLQESAWETIPQPEWEDWQFGNTYGFLPLFTQGLPLYPAAENEYGKQWRYTCAPDAEARAIQWAFWAQKWANASGKAGSISVATANAKKMGDYLRYCLFDKYFRQIGPNRAQGSNNDDPYTACHYLISWYVSWGGQVPTSTGDAYWGFRVGSSEAHFGYQAPDIAYFMAKEGGAFTPLSGSASDIWLGSLYRQLEMIRWLQTEAGPIAGGVSNSWHGRYETPNDGRDNFTFYGMHYTYAPVWHDPPSNNWFGFQAWGLGRVADLYKEVALKTDTLSVNVRNMCGVILDRFLNWILDNVKVDVTAGTMTLPDTLNWTSPTQVAGTTNRANLEGVYEYIPSMAWDGTGDTTTFWSNSSVPNPTLKFRVVATGKDLGVASSLALLMLHHAAAKRDMNQFDAKLGVGNHTAREVYQMAKDLVDVMWGQHWDGVGICREEGRSDYNRYNQQLYVPPNYQGTMPNGDPINASSTFISIRSWQKADPDWPKIQAYLDSQTESSIPKFTYHRFWGQCEYAMCCGALYHYFNDIN</sequence>
<keyword evidence="12" id="KW-1185">Reference proteome</keyword>
<evidence type="ECO:0000259" key="10">
    <source>
        <dbReference type="Pfam" id="PF03160"/>
    </source>
</evidence>
<dbReference type="Gene3D" id="2.60.40.2030">
    <property type="match status" value="1"/>
</dbReference>
<evidence type="ECO:0000256" key="8">
    <source>
        <dbReference type="ARBA" id="ARBA00023295"/>
    </source>
</evidence>
<keyword evidence="9" id="KW-0624">Polysaccharide degradation</keyword>
<dbReference type="Pfam" id="PF03160">
    <property type="entry name" value="Calx-beta"/>
    <property type="match status" value="1"/>
</dbReference>
<dbReference type="KEGG" id="vg:55819060"/>
<keyword evidence="6" id="KW-0406">Ion transport</keyword>
<keyword evidence="2" id="KW-0677">Repeat</keyword>